<dbReference type="FunCoup" id="W0RGK2">
    <property type="interactions" value="25"/>
</dbReference>
<protein>
    <recommendedName>
        <fullName evidence="2">Glycosyl hydrolase-like 10 domain-containing protein</fullName>
    </recommendedName>
</protein>
<dbReference type="Proteomes" id="UP000019151">
    <property type="component" value="Chromosome"/>
</dbReference>
<keyword evidence="4" id="KW-1185">Reference proteome</keyword>
<dbReference type="KEGG" id="gba:J421_2030"/>
<evidence type="ECO:0000259" key="2">
    <source>
        <dbReference type="Pfam" id="PF02638"/>
    </source>
</evidence>
<dbReference type="InterPro" id="IPR052177">
    <property type="entry name" value="Divisome_Glycosyl_Hydrolase"/>
</dbReference>
<feature type="domain" description="Glycosyl hydrolase-like 10" evidence="2">
    <location>
        <begin position="1"/>
        <end position="313"/>
    </location>
</feature>
<evidence type="ECO:0000313" key="3">
    <source>
        <dbReference type="EMBL" id="AHG89567.1"/>
    </source>
</evidence>
<evidence type="ECO:0000313" key="4">
    <source>
        <dbReference type="Proteomes" id="UP000019151"/>
    </source>
</evidence>
<dbReference type="Pfam" id="PF02638">
    <property type="entry name" value="GHL10"/>
    <property type="match status" value="1"/>
</dbReference>
<gene>
    <name evidence="3" type="ORF">J421_2030</name>
</gene>
<dbReference type="SUPFAM" id="SSF51445">
    <property type="entry name" value="(Trans)glycosidases"/>
    <property type="match status" value="1"/>
</dbReference>
<dbReference type="InterPro" id="IPR003790">
    <property type="entry name" value="GHL10"/>
</dbReference>
<dbReference type="PANTHER" id="PTHR43405:SF1">
    <property type="entry name" value="GLYCOSYL HYDROLASE DIGH"/>
    <property type="match status" value="1"/>
</dbReference>
<evidence type="ECO:0000256" key="1">
    <source>
        <dbReference type="ARBA" id="ARBA00022729"/>
    </source>
</evidence>
<proteinExistence type="predicted"/>
<dbReference type="AlphaFoldDB" id="W0RGK2"/>
<accession>W0RGK2</accession>
<dbReference type="EMBL" id="CP007128">
    <property type="protein sequence ID" value="AHG89567.1"/>
    <property type="molecule type" value="Genomic_DNA"/>
</dbReference>
<dbReference type="HOGENOM" id="CLU_019247_2_1_0"/>
<name>W0RGK2_9BACT</name>
<dbReference type="Gene3D" id="3.20.20.80">
    <property type="entry name" value="Glycosidases"/>
    <property type="match status" value="1"/>
</dbReference>
<sequence>MRGVWIATVSNIDWPSVASRGDSARQKTELRTLLDRAAADGMNAVILQVRSGADALYTSRLEPWAGLLTGTPGTDPGWDPLAFAIDEAHARGLELHAWFNPYRAGSARDSLALPANHVFRTNRDLVRVYGGALWMDPGDPAVPERTLAAMTDVVRRYDVDGVHIDDFFYPYPQYDSTRKAIDFPDSATWAAHNPRNLSRADWRRDNVNRFVERMYAEVHRVKPWVKVGISPFGIWRPGTPAQIKGLDPVESIYADSRVWLQRGWLDYFVPQLYWAIDPPAQSFTALLDWWTQPEQNPLGRPVWPGLASYRVDTTALRPDSATLPRIADSATFSYRPDEILRQVRETRARASRHASGVVFYNGSSVLVRAGGAMGQRVRDSLFTAPALVPPMPWLGGGAPGRPTVATIADTTVDGAAAVVARVAPAGGEPSRWWAVSWRVNGAWTPAERAWGGARSLVRRGGADGVAVWGVSRTGVLGEAALVGR</sequence>
<dbReference type="STRING" id="861299.J421_2030"/>
<dbReference type="InterPro" id="IPR017853">
    <property type="entry name" value="GH"/>
</dbReference>
<dbReference type="eggNOG" id="COG1649">
    <property type="taxonomic scope" value="Bacteria"/>
</dbReference>
<dbReference type="PANTHER" id="PTHR43405">
    <property type="entry name" value="GLYCOSYL HYDROLASE DIGH"/>
    <property type="match status" value="1"/>
</dbReference>
<reference evidence="3 4" key="1">
    <citation type="journal article" date="2014" name="Genome Announc.">
        <title>Genome Sequence and Methylome of Soil Bacterium Gemmatirosa kalamazoonensis KBS708T, a Member of the Rarely Cultivated Gemmatimonadetes Phylum.</title>
        <authorList>
            <person name="Debruyn J.M."/>
            <person name="Radosevich M."/>
            <person name="Wommack K.E."/>
            <person name="Polson S.W."/>
            <person name="Hauser L.J."/>
            <person name="Fawaz M.N."/>
            <person name="Korlach J."/>
            <person name="Tsai Y.C."/>
        </authorList>
    </citation>
    <scope>NUCLEOTIDE SEQUENCE [LARGE SCALE GENOMIC DNA]</scope>
    <source>
        <strain evidence="3 4">KBS708</strain>
    </source>
</reference>
<keyword evidence="1" id="KW-0732">Signal</keyword>
<dbReference type="PATRIC" id="fig|861299.3.peg.2068"/>
<dbReference type="InParanoid" id="W0RGK2"/>
<organism evidence="3 4">
    <name type="scientific">Gemmatirosa kalamazoonensis</name>
    <dbReference type="NCBI Taxonomy" id="861299"/>
    <lineage>
        <taxon>Bacteria</taxon>
        <taxon>Pseudomonadati</taxon>
        <taxon>Gemmatimonadota</taxon>
        <taxon>Gemmatimonadia</taxon>
        <taxon>Gemmatimonadales</taxon>
        <taxon>Gemmatimonadaceae</taxon>
        <taxon>Gemmatirosa</taxon>
    </lineage>
</organism>